<dbReference type="Proteomes" id="UP001159428">
    <property type="component" value="Unassembled WGS sequence"/>
</dbReference>
<reference evidence="1 2" key="1">
    <citation type="submission" date="2022-05" db="EMBL/GenBank/DDBJ databases">
        <authorList>
            <consortium name="Genoscope - CEA"/>
            <person name="William W."/>
        </authorList>
    </citation>
    <scope>NUCLEOTIDE SEQUENCE [LARGE SCALE GENOMIC DNA]</scope>
</reference>
<evidence type="ECO:0000313" key="2">
    <source>
        <dbReference type="Proteomes" id="UP001159428"/>
    </source>
</evidence>
<comment type="caution">
    <text evidence="1">The sequence shown here is derived from an EMBL/GenBank/DDBJ whole genome shotgun (WGS) entry which is preliminary data.</text>
</comment>
<name>A0AAU9WNW8_9CNID</name>
<accession>A0AAU9WNW8</accession>
<dbReference type="EMBL" id="CALNXJ010000017">
    <property type="protein sequence ID" value="CAH3120289.1"/>
    <property type="molecule type" value="Genomic_DNA"/>
</dbReference>
<dbReference type="AlphaFoldDB" id="A0AAU9WNW8"/>
<gene>
    <name evidence="1" type="ORF">PMEA_00008174</name>
</gene>
<proteinExistence type="predicted"/>
<evidence type="ECO:0000313" key="1">
    <source>
        <dbReference type="EMBL" id="CAH3120289.1"/>
    </source>
</evidence>
<sequence>MTQQFWSAQYASANTATSSFATKYMADVPDVDVKMQARNGSYKHGKLRRPNQKTLLKKRADVICRKVQEEFLSALCRSCLLILVKS</sequence>
<keyword evidence="2" id="KW-1185">Reference proteome</keyword>
<organism evidence="1 2">
    <name type="scientific">Pocillopora meandrina</name>
    <dbReference type="NCBI Taxonomy" id="46732"/>
    <lineage>
        <taxon>Eukaryota</taxon>
        <taxon>Metazoa</taxon>
        <taxon>Cnidaria</taxon>
        <taxon>Anthozoa</taxon>
        <taxon>Hexacorallia</taxon>
        <taxon>Scleractinia</taxon>
        <taxon>Astrocoeniina</taxon>
        <taxon>Pocilloporidae</taxon>
        <taxon>Pocillopora</taxon>
    </lineage>
</organism>
<protein>
    <submittedName>
        <fullName evidence="1">Uncharacterized protein</fullName>
    </submittedName>
</protein>